<dbReference type="InterPro" id="IPR056483">
    <property type="entry name" value="Hisat_C"/>
</dbReference>
<dbReference type="GO" id="GO:0016747">
    <property type="term" value="F:acyltransferase activity, transferring groups other than amino-acyl groups"/>
    <property type="evidence" value="ECO:0007669"/>
    <property type="project" value="InterPro"/>
</dbReference>
<dbReference type="OrthoDB" id="6151923at2759"/>
<feature type="domain" description="N-acetyltransferase" evidence="1">
    <location>
        <begin position="7"/>
        <end position="156"/>
    </location>
</feature>
<gene>
    <name evidence="2" type="ORF">MGAL_10B000711</name>
</gene>
<comment type="caution">
    <text evidence="2">The sequence shown here is derived from an EMBL/GenBank/DDBJ whole genome shotgun (WGS) entry which is preliminary data.</text>
</comment>
<dbReference type="InterPro" id="IPR016181">
    <property type="entry name" value="Acyl_CoA_acyltransferase"/>
</dbReference>
<protein>
    <recommendedName>
        <fullName evidence="1">N-acetyltransferase domain-containing protein</fullName>
    </recommendedName>
</protein>
<reference evidence="2" key="1">
    <citation type="submission" date="2018-11" db="EMBL/GenBank/DDBJ databases">
        <authorList>
            <person name="Alioto T."/>
            <person name="Alioto T."/>
        </authorList>
    </citation>
    <scope>NUCLEOTIDE SEQUENCE</scope>
</reference>
<dbReference type="AlphaFoldDB" id="A0A8B6GFI0"/>
<dbReference type="InterPro" id="IPR000182">
    <property type="entry name" value="GNAT_dom"/>
</dbReference>
<dbReference type="EMBL" id="UYJE01008343">
    <property type="protein sequence ID" value="VDI63147.1"/>
    <property type="molecule type" value="Genomic_DNA"/>
</dbReference>
<proteinExistence type="predicted"/>
<organism evidence="2 3">
    <name type="scientific">Mytilus galloprovincialis</name>
    <name type="common">Mediterranean mussel</name>
    <dbReference type="NCBI Taxonomy" id="29158"/>
    <lineage>
        <taxon>Eukaryota</taxon>
        <taxon>Metazoa</taxon>
        <taxon>Spiralia</taxon>
        <taxon>Lophotrochozoa</taxon>
        <taxon>Mollusca</taxon>
        <taxon>Bivalvia</taxon>
        <taxon>Autobranchia</taxon>
        <taxon>Pteriomorphia</taxon>
        <taxon>Mytilida</taxon>
        <taxon>Mytiloidea</taxon>
        <taxon>Mytilidae</taxon>
        <taxon>Mytilinae</taxon>
        <taxon>Mytilus</taxon>
    </lineage>
</organism>
<keyword evidence="3" id="KW-1185">Reference proteome</keyword>
<evidence type="ECO:0000313" key="2">
    <source>
        <dbReference type="EMBL" id="VDI63147.1"/>
    </source>
</evidence>
<dbReference type="Pfam" id="PF24066">
    <property type="entry name" value="Hisat_C"/>
    <property type="match status" value="1"/>
</dbReference>
<dbReference type="PANTHER" id="PTHR47403:SF6">
    <property type="entry name" value="N-ACETYLTRANSFERASE DOMAIN-CONTAINING PROTEIN"/>
    <property type="match status" value="1"/>
</dbReference>
<dbReference type="PROSITE" id="PS51186">
    <property type="entry name" value="GNAT"/>
    <property type="match status" value="1"/>
</dbReference>
<evidence type="ECO:0000259" key="1">
    <source>
        <dbReference type="PROSITE" id="PS51186"/>
    </source>
</evidence>
<dbReference type="PANTHER" id="PTHR47403">
    <property type="entry name" value="LOC100145250 PROTEIN"/>
    <property type="match status" value="1"/>
</dbReference>
<name>A0A8B6GFI0_MYTGA</name>
<sequence>MLLKETEMIRRATIEDYDAVISILPGKDYDGDYLPDYFHMLMNNQFIKAYVYILDGKITGFQIVYLVDGGTTGVMRSGRIRKDTQGKGVLRKLGEFIMEQNTSLTHVVFATGTNVPTIFQNIRNGEYQFVAKRVCLYYQTHKHLLIKHLPEKETLERTVVLNQNDLIQTIKDQDLQMFKDNRLIIDTVPYRPMESNIPLILMERTKAVASYLDNNKKSIITFGSYFKLSNGELFCNLDIYGEVGKALARHIYIHIQHFVEHITDIFTIEVRCHESSPFIDKAMLENGLILVPVGKFDRKELICVEKSYYSNAKQARL</sequence>
<accession>A0A8B6GFI0</accession>
<dbReference type="Gene3D" id="3.40.630.30">
    <property type="match status" value="1"/>
</dbReference>
<dbReference type="Proteomes" id="UP000596742">
    <property type="component" value="Unassembled WGS sequence"/>
</dbReference>
<evidence type="ECO:0000313" key="3">
    <source>
        <dbReference type="Proteomes" id="UP000596742"/>
    </source>
</evidence>
<dbReference type="SUPFAM" id="SSF55729">
    <property type="entry name" value="Acyl-CoA N-acyltransferases (Nat)"/>
    <property type="match status" value="1"/>
</dbReference>